<dbReference type="Pfam" id="PF04824">
    <property type="entry name" value="Rad21_Rec8"/>
    <property type="match status" value="1"/>
</dbReference>
<name>A0A8X8ZLK7_SALSN</name>
<dbReference type="Proteomes" id="UP000298416">
    <property type="component" value="Unassembled WGS sequence"/>
</dbReference>
<dbReference type="AlphaFoldDB" id="A0A8X8ZLK7"/>
<feature type="region of interest" description="Disordered" evidence="7">
    <location>
        <begin position="374"/>
        <end position="418"/>
    </location>
</feature>
<keyword evidence="3" id="KW-0132">Cell division</keyword>
<dbReference type="GO" id="GO:0005634">
    <property type="term" value="C:nucleus"/>
    <property type="evidence" value="ECO:0007669"/>
    <property type="project" value="UniProtKB-SubCell"/>
</dbReference>
<evidence type="ECO:0000259" key="9">
    <source>
        <dbReference type="Pfam" id="PF04825"/>
    </source>
</evidence>
<evidence type="ECO:0000259" key="8">
    <source>
        <dbReference type="Pfam" id="PF04824"/>
    </source>
</evidence>
<feature type="domain" description="Rad21/Rec8-like protein N-terminal" evidence="9">
    <location>
        <begin position="1"/>
        <end position="101"/>
    </location>
</feature>
<evidence type="ECO:0000256" key="6">
    <source>
        <dbReference type="ARBA" id="ARBA00064543"/>
    </source>
</evidence>
<dbReference type="GO" id="GO:0007059">
    <property type="term" value="P:chromosome segregation"/>
    <property type="evidence" value="ECO:0007669"/>
    <property type="project" value="UniProtKB-KW"/>
</dbReference>
<comment type="caution">
    <text evidence="10">The sequence shown here is derived from an EMBL/GenBank/DDBJ whole genome shotgun (WGS) entry which is preliminary data.</text>
</comment>
<feature type="compositionally biased region" description="Basic and acidic residues" evidence="7">
    <location>
        <begin position="401"/>
        <end position="410"/>
    </location>
</feature>
<dbReference type="CDD" id="cd21793">
    <property type="entry name" value="Rad21_Rec8_M_AtSYN1-like"/>
    <property type="match status" value="1"/>
</dbReference>
<dbReference type="GO" id="GO:0008278">
    <property type="term" value="C:cohesin complex"/>
    <property type="evidence" value="ECO:0007669"/>
    <property type="project" value="InterPro"/>
</dbReference>
<evidence type="ECO:0000256" key="1">
    <source>
        <dbReference type="ARBA" id="ARBA00004123"/>
    </source>
</evidence>
<dbReference type="FunFam" id="1.10.10.580:FF:000002">
    <property type="entry name" value="Sister chromatid cohesion 1 protein 4"/>
    <property type="match status" value="1"/>
</dbReference>
<dbReference type="GO" id="GO:0003682">
    <property type="term" value="F:chromatin binding"/>
    <property type="evidence" value="ECO:0007669"/>
    <property type="project" value="TreeGrafter"/>
</dbReference>
<dbReference type="SUPFAM" id="SSF46785">
    <property type="entry name" value="Winged helix' DNA-binding domain"/>
    <property type="match status" value="1"/>
</dbReference>
<accession>A0A8X8ZLK7</accession>
<evidence type="ECO:0000313" key="11">
    <source>
        <dbReference type="Proteomes" id="UP000298416"/>
    </source>
</evidence>
<protein>
    <recommendedName>
        <fullName evidence="12">Cohesin complex subunit SCC1</fullName>
    </recommendedName>
</protein>
<dbReference type="InterPro" id="IPR006909">
    <property type="entry name" value="Rad21/Rec8_C_eu"/>
</dbReference>
<keyword evidence="3" id="KW-0498">Mitosis</keyword>
<feature type="region of interest" description="Disordered" evidence="7">
    <location>
        <begin position="638"/>
        <end position="666"/>
    </location>
</feature>
<dbReference type="InterPro" id="IPR039781">
    <property type="entry name" value="Rad21/Rec8-like"/>
</dbReference>
<dbReference type="GO" id="GO:0007062">
    <property type="term" value="P:sister chromatid cohesion"/>
    <property type="evidence" value="ECO:0007669"/>
    <property type="project" value="InterPro"/>
</dbReference>
<comment type="subcellular location">
    <subcellularLocation>
        <location evidence="1">Nucleus</location>
    </subcellularLocation>
</comment>
<evidence type="ECO:0000313" key="10">
    <source>
        <dbReference type="EMBL" id="KAG6409422.1"/>
    </source>
</evidence>
<sequence length="1154" mass="126970">MFYSQFILAKKGPLGTIWIAAHLERKLRKNQVADTDIGVSVDSILSPDVPIALRLSSHLLLGVVRIYNKKVNYLFDDCSEALLKVKQAFRSTAVDLPPEESKAPYHSITLPEKFDLDDFELPDSDIFQGNYVDHHISSREQITLQDTMEGVSYSTSKFGLDERFGDGDMSGLDLEEELLMEKLGTAEPADEGADPRTSFGSTSTLKQDQHPEDMGTNLEAMVDGGGACADVLDYAHAPCTPRLEDEPIFSKVQEASACDDHLESEYHITGSTTRENMDTAPYEDKQEVEWCSQNDMIMDAVPQGPHAENGYLSGGLEAKETGRQGQTESIKLASECTSEIIKESDIPGQTEAINNNYKNGLVSIDEAHRNDLCPNEVGPGVSEGASAKNVQPLDIEAPSDEQQKSCRDEAGLSSEDQNGLILGQPETQICQGTIESRTLNLDAHDQVSATEPNVLRPCSSIQDQDGALKPAVSPTYDGDVNSVINVEATDGGEETAKLGQVHSLNINSEENTKENKVKHDPSGEDILVAAVEADGLANATTELPAPEKLLSVPEGHMELHSGMMMEVIPRDIEGLYEDDAGSKTAAGRKRTFTESTLTEQSLNSVESSRQVRFKRTTRSVPDDDDLLSSILVGRNTSMLRVKPTPPPSEVTSMKRHRAAPRSGGPKRKVLMDETMVLHGDAIRQQLTNTEDIRRVRKKAPCTLSEISMIQKQHMVDETFLEPVFAGMSVELASLHNRVYDLGRIKVCQNEVHNASPQIVSELRQPSQNDENINLSETMVEPDINSHRKKSGACLETVVMDDNEGPGMTNTIEIGGQDKNGEFLTVRDNETAEPCDNHLLSENKIEEVDYTSAAVNEEWTKPTTVGAALIDSGATSDILHASDGIVQAASINESEGTNAYADKDEAVVLDQREAVPSDELDFAEINHEQAMGNEGKDKDGYGGECETNLGVKDYGLPEMTQDAAACYGGPEYHVQDEIYSTTSKDQLDLEFPYTGFESMLQGGSMDQCKDPEAYQLHMMDGEISGFDLHDRDELNYLAEGNDTDFLNVDDDDLTEMADDYMPDAEDTRHNENIGWSSRTRAVSKYLQSAFIKEAQCGRVSLSLDSLLIGKSRKEASRMFFETLVLKTRDYVHVEEPIAFGDITIRPRTRLMKSDF</sequence>
<feature type="region of interest" description="Disordered" evidence="7">
    <location>
        <begin position="186"/>
        <end position="211"/>
    </location>
</feature>
<keyword evidence="3" id="KW-0131">Cell cycle</keyword>
<evidence type="ECO:0000256" key="4">
    <source>
        <dbReference type="ARBA" id="ARBA00022829"/>
    </source>
</evidence>
<proteinExistence type="inferred from homology"/>
<evidence type="ECO:0000256" key="3">
    <source>
        <dbReference type="ARBA" id="ARBA00022776"/>
    </source>
</evidence>
<dbReference type="Gene3D" id="1.10.10.580">
    <property type="entry name" value="Structural maintenance of chromosome 1. Chain E"/>
    <property type="match status" value="1"/>
</dbReference>
<reference evidence="10" key="1">
    <citation type="submission" date="2018-01" db="EMBL/GenBank/DDBJ databases">
        <authorList>
            <person name="Mao J.F."/>
        </authorList>
    </citation>
    <scope>NUCLEOTIDE SEQUENCE</scope>
    <source>
        <strain evidence="10">Huo1</strain>
        <tissue evidence="10">Leaf</tissue>
    </source>
</reference>
<reference evidence="10" key="2">
    <citation type="submission" date="2020-08" db="EMBL/GenBank/DDBJ databases">
        <title>Plant Genome Project.</title>
        <authorList>
            <person name="Zhang R.-G."/>
        </authorList>
    </citation>
    <scope>NUCLEOTIDE SEQUENCE</scope>
    <source>
        <strain evidence="10">Huo1</strain>
        <tissue evidence="10">Leaf</tissue>
    </source>
</reference>
<evidence type="ECO:0000256" key="2">
    <source>
        <dbReference type="ARBA" id="ARBA00009870"/>
    </source>
</evidence>
<dbReference type="PANTHER" id="PTHR12585">
    <property type="entry name" value="SCC1 / RAD21 FAMILY MEMBER"/>
    <property type="match status" value="1"/>
</dbReference>
<evidence type="ECO:0000256" key="5">
    <source>
        <dbReference type="ARBA" id="ARBA00023242"/>
    </source>
</evidence>
<dbReference type="EMBL" id="PNBA02000010">
    <property type="protein sequence ID" value="KAG6409422.1"/>
    <property type="molecule type" value="Genomic_DNA"/>
</dbReference>
<dbReference type="InterPro" id="IPR006910">
    <property type="entry name" value="Rad21_Rec8_N"/>
</dbReference>
<dbReference type="OrthoDB" id="10071381at2759"/>
<evidence type="ECO:0008006" key="12">
    <source>
        <dbReference type="Google" id="ProtNLM"/>
    </source>
</evidence>
<comment type="subunit">
    <text evidence="6">Component of the cohesin complex.</text>
</comment>
<dbReference type="GO" id="GO:1990414">
    <property type="term" value="P:replication-born double-strand break repair via sister chromatid exchange"/>
    <property type="evidence" value="ECO:0007669"/>
    <property type="project" value="TreeGrafter"/>
</dbReference>
<keyword evidence="5" id="KW-0539">Nucleus</keyword>
<evidence type="ECO:0000256" key="7">
    <source>
        <dbReference type="SAM" id="MobiDB-lite"/>
    </source>
</evidence>
<feature type="compositionally biased region" description="Basic residues" evidence="7">
    <location>
        <begin position="653"/>
        <end position="666"/>
    </location>
</feature>
<feature type="domain" description="Rad21/Rec8-like protein C-terminal eukaryotic" evidence="8">
    <location>
        <begin position="1099"/>
        <end position="1148"/>
    </location>
</feature>
<gene>
    <name evidence="10" type="ORF">SASPL_127461</name>
</gene>
<keyword evidence="4" id="KW-0159">Chromosome partition</keyword>
<keyword evidence="11" id="KW-1185">Reference proteome</keyword>
<dbReference type="Pfam" id="PF04825">
    <property type="entry name" value="Rad21_Rec8_N"/>
    <property type="match status" value="1"/>
</dbReference>
<dbReference type="PANTHER" id="PTHR12585:SF69">
    <property type="entry name" value="FI11703P"/>
    <property type="match status" value="1"/>
</dbReference>
<comment type="similarity">
    <text evidence="2">Belongs to the rad21 family.</text>
</comment>
<dbReference type="InterPro" id="IPR023093">
    <property type="entry name" value="ScpA-like_C"/>
</dbReference>
<organism evidence="10">
    <name type="scientific">Salvia splendens</name>
    <name type="common">Scarlet sage</name>
    <dbReference type="NCBI Taxonomy" id="180675"/>
    <lineage>
        <taxon>Eukaryota</taxon>
        <taxon>Viridiplantae</taxon>
        <taxon>Streptophyta</taxon>
        <taxon>Embryophyta</taxon>
        <taxon>Tracheophyta</taxon>
        <taxon>Spermatophyta</taxon>
        <taxon>Magnoliopsida</taxon>
        <taxon>eudicotyledons</taxon>
        <taxon>Gunneridae</taxon>
        <taxon>Pentapetalae</taxon>
        <taxon>asterids</taxon>
        <taxon>lamiids</taxon>
        <taxon>Lamiales</taxon>
        <taxon>Lamiaceae</taxon>
        <taxon>Nepetoideae</taxon>
        <taxon>Mentheae</taxon>
        <taxon>Salviinae</taxon>
        <taxon>Salvia</taxon>
        <taxon>Salvia subgen. Calosphace</taxon>
        <taxon>core Calosphace</taxon>
    </lineage>
</organism>
<dbReference type="InterPro" id="IPR036390">
    <property type="entry name" value="WH_DNA-bd_sf"/>
</dbReference>